<reference evidence="2 3" key="1">
    <citation type="submission" date="2022-06" db="EMBL/GenBank/DDBJ databases">
        <title>New Species of the Genus Actinoplanes, ActinopZanes ferrugineus.</title>
        <authorList>
            <person name="Ding P."/>
        </authorList>
    </citation>
    <scope>NUCLEOTIDE SEQUENCE [LARGE SCALE GENOMIC DNA]</scope>
    <source>
        <strain evidence="2 3">TRM88003</strain>
    </source>
</reference>
<gene>
    <name evidence="2" type="ORF">M1L60_25005</name>
</gene>
<keyword evidence="1" id="KW-0812">Transmembrane</keyword>
<evidence type="ECO:0000313" key="2">
    <source>
        <dbReference type="EMBL" id="MCO8273861.1"/>
    </source>
</evidence>
<sequence>MSLLRGGTVRTVGAATAVLAALAAVAMASWPNLNGDVRYALGTYETAGRGGVSIWDMFVSRPLAYKLFMAAIDEGRILLVGDIASNRANLVIRIETYVLILAVVALLFLGVRRIAGRPAAAGIAAATGLALMVSPPWHFLEPDWVAALLAVLAVAVACTPRRAWLGALLAGPVAMLVVAVKLSTFPVALIALLVIGVFDRRRALWTTLSTLVWVGIWYLLITEYQPWEWTWMGDLAHLVHEEPQRIYWDEVVKLRTAIGDVMVLNPVVALAPAAAAVLIRRESGGRRWAGLAVAVVGFAISLAPAYGQGEFFMYHFASTVVLSAGVCGAAYALCPGFRWPVVVAGLLATGVSLVLLRQPADWRLAESLPVTWAYEIFAFVFAVIAWFVAGRLKVSLPWFVGVVALCVAQLPPVLPGNPYSFSTYNYTIPVGRSSDAPLVELGRRLGADTPVLYLSYGTVNHAMGNPTSCRYPSPIWLQRGALLMRMREVPSYDDNLRCLTEPSDARYLIVQNNWYIMPRTAPDVKALINERFDCSPAAQIPAPEPLTVCPARN</sequence>
<feature type="transmembrane region" description="Helical" evidence="1">
    <location>
        <begin position="288"/>
        <end position="306"/>
    </location>
</feature>
<organism evidence="2 3">
    <name type="scientific">Paractinoplanes aksuensis</name>
    <dbReference type="NCBI Taxonomy" id="2939490"/>
    <lineage>
        <taxon>Bacteria</taxon>
        <taxon>Bacillati</taxon>
        <taxon>Actinomycetota</taxon>
        <taxon>Actinomycetes</taxon>
        <taxon>Micromonosporales</taxon>
        <taxon>Micromonosporaceae</taxon>
        <taxon>Paractinoplanes</taxon>
    </lineage>
</organism>
<protein>
    <recommendedName>
        <fullName evidence="4">Glycosyltransferase RgtA/B/C/D-like domain-containing protein</fullName>
    </recommendedName>
</protein>
<evidence type="ECO:0008006" key="4">
    <source>
        <dbReference type="Google" id="ProtNLM"/>
    </source>
</evidence>
<dbReference type="EMBL" id="JAMYJR010000027">
    <property type="protein sequence ID" value="MCO8273861.1"/>
    <property type="molecule type" value="Genomic_DNA"/>
</dbReference>
<feature type="transmembrane region" description="Helical" evidence="1">
    <location>
        <begin position="90"/>
        <end position="111"/>
    </location>
</feature>
<feature type="transmembrane region" description="Helical" evidence="1">
    <location>
        <begin position="341"/>
        <end position="360"/>
    </location>
</feature>
<proteinExistence type="predicted"/>
<keyword evidence="3" id="KW-1185">Reference proteome</keyword>
<keyword evidence="1" id="KW-1133">Transmembrane helix</keyword>
<comment type="caution">
    <text evidence="2">The sequence shown here is derived from an EMBL/GenBank/DDBJ whole genome shotgun (WGS) entry which is preliminary data.</text>
</comment>
<dbReference type="Proteomes" id="UP001523369">
    <property type="component" value="Unassembled WGS sequence"/>
</dbReference>
<evidence type="ECO:0000256" key="1">
    <source>
        <dbReference type="SAM" id="Phobius"/>
    </source>
</evidence>
<name>A0ABT1DUY4_9ACTN</name>
<dbReference type="RefSeq" id="WP_253239938.1">
    <property type="nucleotide sequence ID" value="NZ_JAMYJR010000027.1"/>
</dbReference>
<feature type="transmembrane region" description="Helical" evidence="1">
    <location>
        <begin position="372"/>
        <end position="389"/>
    </location>
</feature>
<keyword evidence="1" id="KW-0472">Membrane</keyword>
<feature type="transmembrane region" description="Helical" evidence="1">
    <location>
        <begin position="118"/>
        <end position="138"/>
    </location>
</feature>
<feature type="transmembrane region" description="Helical" evidence="1">
    <location>
        <begin position="173"/>
        <end position="197"/>
    </location>
</feature>
<accession>A0ABT1DUY4</accession>
<feature type="transmembrane region" description="Helical" evidence="1">
    <location>
        <begin position="396"/>
        <end position="414"/>
    </location>
</feature>
<feature type="transmembrane region" description="Helical" evidence="1">
    <location>
        <begin position="312"/>
        <end position="334"/>
    </location>
</feature>
<evidence type="ECO:0000313" key="3">
    <source>
        <dbReference type="Proteomes" id="UP001523369"/>
    </source>
</evidence>
<feature type="transmembrane region" description="Helical" evidence="1">
    <location>
        <begin position="203"/>
        <end position="221"/>
    </location>
</feature>